<dbReference type="EMBL" id="BGZK01000211">
    <property type="protein sequence ID" value="GBP28795.1"/>
    <property type="molecule type" value="Genomic_DNA"/>
</dbReference>
<name>A0A4C1UQS9_EUMVA</name>
<feature type="region of interest" description="Disordered" evidence="1">
    <location>
        <begin position="1"/>
        <end position="21"/>
    </location>
</feature>
<protein>
    <submittedName>
        <fullName evidence="2">Uncharacterized protein</fullName>
    </submittedName>
</protein>
<gene>
    <name evidence="2" type="ORF">EVAR_19839_1</name>
</gene>
<dbReference type="Proteomes" id="UP000299102">
    <property type="component" value="Unassembled WGS sequence"/>
</dbReference>
<dbReference type="AlphaFoldDB" id="A0A4C1UQS9"/>
<evidence type="ECO:0000313" key="3">
    <source>
        <dbReference type="Proteomes" id="UP000299102"/>
    </source>
</evidence>
<accession>A0A4C1UQS9</accession>
<comment type="caution">
    <text evidence="2">The sequence shown here is derived from an EMBL/GenBank/DDBJ whole genome shotgun (WGS) entry which is preliminary data.</text>
</comment>
<evidence type="ECO:0000256" key="1">
    <source>
        <dbReference type="SAM" id="MobiDB-lite"/>
    </source>
</evidence>
<keyword evidence="3" id="KW-1185">Reference proteome</keyword>
<reference evidence="2 3" key="1">
    <citation type="journal article" date="2019" name="Commun. Biol.">
        <title>The bagworm genome reveals a unique fibroin gene that provides high tensile strength.</title>
        <authorList>
            <person name="Kono N."/>
            <person name="Nakamura H."/>
            <person name="Ohtoshi R."/>
            <person name="Tomita M."/>
            <person name="Numata K."/>
            <person name="Arakawa K."/>
        </authorList>
    </citation>
    <scope>NUCLEOTIDE SEQUENCE [LARGE SCALE GENOMIC DNA]</scope>
</reference>
<evidence type="ECO:0000313" key="2">
    <source>
        <dbReference type="EMBL" id="GBP28795.1"/>
    </source>
</evidence>
<proteinExistence type="predicted"/>
<organism evidence="2 3">
    <name type="scientific">Eumeta variegata</name>
    <name type="common">Bagworm moth</name>
    <name type="synonym">Eumeta japonica</name>
    <dbReference type="NCBI Taxonomy" id="151549"/>
    <lineage>
        <taxon>Eukaryota</taxon>
        <taxon>Metazoa</taxon>
        <taxon>Ecdysozoa</taxon>
        <taxon>Arthropoda</taxon>
        <taxon>Hexapoda</taxon>
        <taxon>Insecta</taxon>
        <taxon>Pterygota</taxon>
        <taxon>Neoptera</taxon>
        <taxon>Endopterygota</taxon>
        <taxon>Lepidoptera</taxon>
        <taxon>Glossata</taxon>
        <taxon>Ditrysia</taxon>
        <taxon>Tineoidea</taxon>
        <taxon>Psychidae</taxon>
        <taxon>Oiketicinae</taxon>
        <taxon>Eumeta</taxon>
    </lineage>
</organism>
<sequence>MGNSPNDMDQSPTNMLSPLISSPSPVWFATHSVATRRHSKRRHANNPVYPALIDVSHQKDDWKTHS</sequence>